<evidence type="ECO:0000313" key="3">
    <source>
        <dbReference type="RefSeq" id="XP_033235805.1"/>
    </source>
</evidence>
<accession>A0A6I8VXI6</accession>
<feature type="region of interest" description="Disordered" evidence="1">
    <location>
        <begin position="112"/>
        <end position="133"/>
    </location>
</feature>
<dbReference type="InParanoid" id="A0A6I8VXI6"/>
<dbReference type="AlphaFoldDB" id="A0A6I8VXI6"/>
<dbReference type="Proteomes" id="UP000001819">
    <property type="component" value="Chromosome 4"/>
</dbReference>
<protein>
    <submittedName>
        <fullName evidence="3">Uncharacterized protein isoform X2</fullName>
    </submittedName>
</protein>
<proteinExistence type="predicted"/>
<keyword evidence="2" id="KW-1185">Reference proteome</keyword>
<sequence>MPLAPLLADLLPLPLLIIIFPSRQQRRPFAMMPSGSIQTLAYQGQPRSRRGAGDQRRLRGYGYRCRCRCCCCCRCRSIEVKSSEVIAGASREAALPGWNGLDAENGTRVTLRRHSDTGCPAPGGDIERSQDSSDGLDGCLFHKIRLRTTLYHE</sequence>
<name>A0A6I8VXI6_DROPS</name>
<dbReference type="RefSeq" id="XP_033235805.1">
    <property type="nucleotide sequence ID" value="XM_033379914.1"/>
</dbReference>
<organism evidence="2 3">
    <name type="scientific">Drosophila pseudoobscura pseudoobscura</name>
    <name type="common">Fruit fly</name>
    <dbReference type="NCBI Taxonomy" id="46245"/>
    <lineage>
        <taxon>Eukaryota</taxon>
        <taxon>Metazoa</taxon>
        <taxon>Ecdysozoa</taxon>
        <taxon>Arthropoda</taxon>
        <taxon>Hexapoda</taxon>
        <taxon>Insecta</taxon>
        <taxon>Pterygota</taxon>
        <taxon>Neoptera</taxon>
        <taxon>Endopterygota</taxon>
        <taxon>Diptera</taxon>
        <taxon>Brachycera</taxon>
        <taxon>Muscomorpha</taxon>
        <taxon>Ephydroidea</taxon>
        <taxon>Drosophilidae</taxon>
        <taxon>Drosophila</taxon>
        <taxon>Sophophora</taxon>
    </lineage>
</organism>
<evidence type="ECO:0000313" key="2">
    <source>
        <dbReference type="Proteomes" id="UP000001819"/>
    </source>
</evidence>
<gene>
    <name evidence="3" type="primary">LOC117184013</name>
</gene>
<evidence type="ECO:0000256" key="1">
    <source>
        <dbReference type="SAM" id="MobiDB-lite"/>
    </source>
</evidence>
<reference evidence="3" key="1">
    <citation type="submission" date="2025-08" db="UniProtKB">
        <authorList>
            <consortium name="RefSeq"/>
        </authorList>
    </citation>
    <scope>IDENTIFICATION</scope>
    <source>
        <strain evidence="3">MV-25-SWS-2005</strain>
        <tissue evidence="3">Whole body</tissue>
    </source>
</reference>